<dbReference type="PANTHER" id="PTHR30027:SF3">
    <property type="entry name" value="16S RRNA (URACIL(1498)-N(3))-METHYLTRANSFERASE"/>
    <property type="match status" value="1"/>
</dbReference>
<evidence type="ECO:0000256" key="6">
    <source>
        <dbReference type="ARBA" id="ARBA00022679"/>
    </source>
</evidence>
<dbReference type="EMBL" id="CP047593">
    <property type="protein sequence ID" value="QHI69551.1"/>
    <property type="molecule type" value="Genomic_DNA"/>
</dbReference>
<comment type="similarity">
    <text evidence="2 10">Belongs to the RNA methyltransferase RsmE family.</text>
</comment>
<dbReference type="GO" id="GO:0070042">
    <property type="term" value="F:rRNA (uridine-N3-)-methyltransferase activity"/>
    <property type="evidence" value="ECO:0007669"/>
    <property type="project" value="TreeGrafter"/>
</dbReference>
<evidence type="ECO:0000259" key="11">
    <source>
        <dbReference type="Pfam" id="PF04452"/>
    </source>
</evidence>
<dbReference type="PANTHER" id="PTHR30027">
    <property type="entry name" value="RIBOSOMAL RNA SMALL SUBUNIT METHYLTRANSFERASE E"/>
    <property type="match status" value="1"/>
</dbReference>
<evidence type="ECO:0000313" key="13">
    <source>
        <dbReference type="EMBL" id="QHI69551.1"/>
    </source>
</evidence>
<dbReference type="InterPro" id="IPR029026">
    <property type="entry name" value="tRNA_m1G_MTases_N"/>
</dbReference>
<dbReference type="NCBIfam" id="TIGR00046">
    <property type="entry name" value="RsmE family RNA methyltransferase"/>
    <property type="match status" value="1"/>
</dbReference>
<keyword evidence="6 10" id="KW-0808">Transferase</keyword>
<protein>
    <recommendedName>
        <fullName evidence="10">Ribosomal RNA small subunit methyltransferase E</fullName>
        <ecNumber evidence="10">2.1.1.193</ecNumber>
    </recommendedName>
</protein>
<dbReference type="Proteomes" id="UP000464954">
    <property type="component" value="Chromosome"/>
</dbReference>
<keyword evidence="4 10" id="KW-0698">rRNA processing</keyword>
<dbReference type="InterPro" id="IPR006700">
    <property type="entry name" value="RsmE"/>
</dbReference>
<dbReference type="GO" id="GO:0005737">
    <property type="term" value="C:cytoplasm"/>
    <property type="evidence" value="ECO:0007669"/>
    <property type="project" value="UniProtKB-SubCell"/>
</dbReference>
<dbReference type="CDD" id="cd18084">
    <property type="entry name" value="RsmE-like"/>
    <property type="match status" value="1"/>
</dbReference>
<dbReference type="PIRSF" id="PIRSF015601">
    <property type="entry name" value="MTase_slr0722"/>
    <property type="match status" value="1"/>
</dbReference>
<dbReference type="InterPro" id="IPR029028">
    <property type="entry name" value="Alpha/beta_knot_MTases"/>
</dbReference>
<keyword evidence="3 10" id="KW-0963">Cytoplasm</keyword>
<evidence type="ECO:0000256" key="7">
    <source>
        <dbReference type="ARBA" id="ARBA00022691"/>
    </source>
</evidence>
<dbReference type="RefSeq" id="WP_160628733.1">
    <property type="nucleotide sequence ID" value="NZ_CP047593.1"/>
</dbReference>
<dbReference type="InterPro" id="IPR046887">
    <property type="entry name" value="RsmE_PUA-like"/>
</dbReference>
<evidence type="ECO:0000259" key="12">
    <source>
        <dbReference type="Pfam" id="PF20260"/>
    </source>
</evidence>
<dbReference type="SUPFAM" id="SSF88697">
    <property type="entry name" value="PUA domain-like"/>
    <property type="match status" value="1"/>
</dbReference>
<accession>A0A6P1M6S0</accession>
<evidence type="ECO:0000256" key="9">
    <source>
        <dbReference type="ARBA" id="ARBA00047944"/>
    </source>
</evidence>
<dbReference type="AlphaFoldDB" id="A0A6P1M6S0"/>
<comment type="catalytic activity">
    <reaction evidence="9 10">
        <text>uridine(1498) in 16S rRNA + S-adenosyl-L-methionine = N(3)-methyluridine(1498) in 16S rRNA + S-adenosyl-L-homocysteine + H(+)</text>
        <dbReference type="Rhea" id="RHEA:42920"/>
        <dbReference type="Rhea" id="RHEA-COMP:10283"/>
        <dbReference type="Rhea" id="RHEA-COMP:10284"/>
        <dbReference type="ChEBI" id="CHEBI:15378"/>
        <dbReference type="ChEBI" id="CHEBI:57856"/>
        <dbReference type="ChEBI" id="CHEBI:59789"/>
        <dbReference type="ChEBI" id="CHEBI:65315"/>
        <dbReference type="ChEBI" id="CHEBI:74502"/>
        <dbReference type="EC" id="2.1.1.193"/>
    </reaction>
</comment>
<evidence type="ECO:0000256" key="2">
    <source>
        <dbReference type="ARBA" id="ARBA00005528"/>
    </source>
</evidence>
<sequence>MRINSFVTPDTLKADTVALSPEESHHLARVLRVEPGQELTLFDGQGTRAEGTVEAVTKKEVTVCITKRDLVPPPEVEITLIQAVCKPDRFEMILQKATELGVRNIQPVVTENASLPSGKIEKMISRGEAIIRNAAQQCGTAWLPDFWALKKLPAVFPMLGKTDAAFIGSLHPNARPFKESFQGLENVKTAALLIGPEGDFTEEEINAAVEAGAIPVTFGKQILRTETAAIFGLSVLSYELC</sequence>
<evidence type="ECO:0000256" key="5">
    <source>
        <dbReference type="ARBA" id="ARBA00022603"/>
    </source>
</evidence>
<dbReference type="SUPFAM" id="SSF75217">
    <property type="entry name" value="alpha/beta knot"/>
    <property type="match status" value="1"/>
</dbReference>
<evidence type="ECO:0000256" key="1">
    <source>
        <dbReference type="ARBA" id="ARBA00004496"/>
    </source>
</evidence>
<dbReference type="GO" id="GO:0070475">
    <property type="term" value="P:rRNA base methylation"/>
    <property type="evidence" value="ECO:0007669"/>
    <property type="project" value="TreeGrafter"/>
</dbReference>
<dbReference type="Pfam" id="PF20260">
    <property type="entry name" value="PUA_4"/>
    <property type="match status" value="1"/>
</dbReference>
<feature type="domain" description="Ribosomal RNA small subunit methyltransferase E methyltransferase" evidence="11">
    <location>
        <begin position="75"/>
        <end position="236"/>
    </location>
</feature>
<feature type="domain" description="Ribosomal RNA small subunit methyltransferase E PUA-like" evidence="12">
    <location>
        <begin position="20"/>
        <end position="63"/>
    </location>
</feature>
<gene>
    <name evidence="13" type="ORF">GT409_08805</name>
</gene>
<organism evidence="13 14">
    <name type="scientific">Tichowtungia aerotolerans</name>
    <dbReference type="NCBI Taxonomy" id="2697043"/>
    <lineage>
        <taxon>Bacteria</taxon>
        <taxon>Pseudomonadati</taxon>
        <taxon>Kiritimatiellota</taxon>
        <taxon>Tichowtungiia</taxon>
        <taxon>Tichowtungiales</taxon>
        <taxon>Tichowtungiaceae</taxon>
        <taxon>Tichowtungia</taxon>
    </lineage>
</organism>
<dbReference type="Gene3D" id="3.40.1280.10">
    <property type="match status" value="1"/>
</dbReference>
<keyword evidence="7 10" id="KW-0949">S-adenosyl-L-methionine</keyword>
<evidence type="ECO:0000313" key="14">
    <source>
        <dbReference type="Proteomes" id="UP000464954"/>
    </source>
</evidence>
<dbReference type="KEGG" id="taer:GT409_08805"/>
<evidence type="ECO:0000256" key="10">
    <source>
        <dbReference type="PIRNR" id="PIRNR015601"/>
    </source>
</evidence>
<evidence type="ECO:0000256" key="4">
    <source>
        <dbReference type="ARBA" id="ARBA00022552"/>
    </source>
</evidence>
<comment type="function">
    <text evidence="8 10">Specifically methylates the N3 position of the uracil ring of uridine 1498 (m3U1498) in 16S rRNA. Acts on the fully assembled 30S ribosomal subunit.</text>
</comment>
<evidence type="ECO:0000256" key="8">
    <source>
        <dbReference type="ARBA" id="ARBA00025699"/>
    </source>
</evidence>
<name>A0A6P1M6S0_9BACT</name>
<dbReference type="Pfam" id="PF04452">
    <property type="entry name" value="Methyltrans_RNA"/>
    <property type="match status" value="1"/>
</dbReference>
<dbReference type="EC" id="2.1.1.193" evidence="10"/>
<dbReference type="InterPro" id="IPR015947">
    <property type="entry name" value="PUA-like_sf"/>
</dbReference>
<keyword evidence="14" id="KW-1185">Reference proteome</keyword>
<comment type="subcellular location">
    <subcellularLocation>
        <location evidence="1 10">Cytoplasm</location>
    </subcellularLocation>
</comment>
<dbReference type="InterPro" id="IPR046886">
    <property type="entry name" value="RsmE_MTase_dom"/>
</dbReference>
<evidence type="ECO:0000256" key="3">
    <source>
        <dbReference type="ARBA" id="ARBA00022490"/>
    </source>
</evidence>
<keyword evidence="5 10" id="KW-0489">Methyltransferase</keyword>
<reference evidence="13 14" key="1">
    <citation type="submission" date="2020-01" db="EMBL/GenBank/DDBJ databases">
        <title>Ponticoccus aerotolerans gen. nov., sp. nov., an anaerobic bacterium and proposal of Ponticoccusceae fam. nov., Ponticoccusles ord. nov. and Ponticoccuse classis nov. in the phylum Kiritimatiellaeota.</title>
        <authorList>
            <person name="Zhou L.Y."/>
            <person name="Du Z.J."/>
        </authorList>
    </citation>
    <scope>NUCLEOTIDE SEQUENCE [LARGE SCALE GENOMIC DNA]</scope>
    <source>
        <strain evidence="13 14">S-5007</strain>
    </source>
</reference>
<proteinExistence type="inferred from homology"/>